<organism evidence="2 3">
    <name type="scientific">Cytobacillus oceanisediminis 2691</name>
    <dbReference type="NCBI Taxonomy" id="1196031"/>
    <lineage>
        <taxon>Bacteria</taxon>
        <taxon>Bacillati</taxon>
        <taxon>Bacillota</taxon>
        <taxon>Bacilli</taxon>
        <taxon>Bacillales</taxon>
        <taxon>Bacillaceae</taxon>
        <taxon>Cytobacillus</taxon>
    </lineage>
</organism>
<evidence type="ECO:0000256" key="1">
    <source>
        <dbReference type="SAM" id="Phobius"/>
    </source>
</evidence>
<dbReference type="Proteomes" id="UP000077856">
    <property type="component" value="Chromosome"/>
</dbReference>
<feature type="transmembrane region" description="Helical" evidence="1">
    <location>
        <begin position="90"/>
        <end position="111"/>
    </location>
</feature>
<sequence>MKKKLYLVLIILLSWLTVPFIGKRDFKRFYPAAIFMCLYVLIEGFIAEKNKWWTIKERLLPKLSGELPLILGPFFAGSIWILKLTYGRPLLYILLNSVVDAFFAYPFYTWFKKIGIWRLLRFTQLKLFMLFIMKSIFMYVFHMAFVDKKILSAAVGGFRNYFNKFRMNEREERG</sequence>
<dbReference type="STRING" id="1196031.A361_13105"/>
<evidence type="ECO:0000313" key="3">
    <source>
        <dbReference type="Proteomes" id="UP000077856"/>
    </source>
</evidence>
<dbReference type="RefSeq" id="WP_019379829.1">
    <property type="nucleotide sequence ID" value="NZ_CP015506.1"/>
</dbReference>
<dbReference type="KEGG" id="bon:A361_13105"/>
<feature type="transmembrane region" description="Helical" evidence="1">
    <location>
        <begin position="5"/>
        <end position="22"/>
    </location>
</feature>
<feature type="transmembrane region" description="Helical" evidence="1">
    <location>
        <begin position="123"/>
        <end position="145"/>
    </location>
</feature>
<proteinExistence type="predicted"/>
<keyword evidence="1" id="KW-0472">Membrane</keyword>
<accession>A0A161JUA9</accession>
<gene>
    <name evidence="2" type="ORF">A361_13105</name>
</gene>
<dbReference type="EMBL" id="CP015506">
    <property type="protein sequence ID" value="AND40041.1"/>
    <property type="molecule type" value="Genomic_DNA"/>
</dbReference>
<evidence type="ECO:0000313" key="2">
    <source>
        <dbReference type="EMBL" id="AND40041.1"/>
    </source>
</evidence>
<reference evidence="2 3" key="1">
    <citation type="submission" date="2016-04" db="EMBL/GenBank/DDBJ databases">
        <title>Complete genome sequence of Bacillus oceanisediminis strain 2691.</title>
        <authorList>
            <person name="Jeong H."/>
            <person name="Kim H.J."/>
            <person name="Lee D.-W."/>
        </authorList>
    </citation>
    <scope>NUCLEOTIDE SEQUENCE [LARGE SCALE GENOMIC DNA]</scope>
    <source>
        <strain evidence="2 3">2691</strain>
    </source>
</reference>
<keyword evidence="1" id="KW-0812">Transmembrane</keyword>
<name>A0A161JUA9_9BACI</name>
<feature type="transmembrane region" description="Helical" evidence="1">
    <location>
        <begin position="67"/>
        <end position="84"/>
    </location>
</feature>
<feature type="transmembrane region" description="Helical" evidence="1">
    <location>
        <begin position="28"/>
        <end position="46"/>
    </location>
</feature>
<dbReference type="eggNOG" id="ENOG50333AV">
    <property type="taxonomic scope" value="Bacteria"/>
</dbReference>
<keyword evidence="1" id="KW-1133">Transmembrane helix</keyword>
<protein>
    <submittedName>
        <fullName evidence="2">Uncharacterized protein</fullName>
    </submittedName>
</protein>
<dbReference type="AlphaFoldDB" id="A0A161JUA9"/>